<proteinExistence type="predicted"/>
<sequence length="41" mass="4621">MFSPVFGGVLREPADASVGRLSLLLCLDMWFPPLLDEWLPM</sequence>
<keyword evidence="2" id="KW-1185">Reference proteome</keyword>
<evidence type="ECO:0000313" key="1">
    <source>
        <dbReference type="EMBL" id="BAH45738.1"/>
    </source>
</evidence>
<accession>C0ZKR1</accession>
<gene>
    <name evidence="1" type="ordered locus">BBR47_47610</name>
</gene>
<name>C0ZKR1_BREBN</name>
<evidence type="ECO:0000313" key="2">
    <source>
        <dbReference type="Proteomes" id="UP000001877"/>
    </source>
</evidence>
<dbReference type="Proteomes" id="UP000001877">
    <property type="component" value="Chromosome"/>
</dbReference>
<dbReference type="EMBL" id="AP008955">
    <property type="protein sequence ID" value="BAH45738.1"/>
    <property type="molecule type" value="Genomic_DNA"/>
</dbReference>
<dbReference type="STRING" id="358681.BBR47_47610"/>
<dbReference type="KEGG" id="bbe:BBR47_47610"/>
<reference evidence="1 2" key="1">
    <citation type="submission" date="2005-03" db="EMBL/GenBank/DDBJ databases">
        <title>Brevibacillus brevis strain 47, complete genome.</title>
        <authorList>
            <person name="Hosoyama A."/>
            <person name="Yamada R."/>
            <person name="Hongo Y."/>
            <person name="Terui Y."/>
            <person name="Ankai A."/>
            <person name="Masuyama W."/>
            <person name="Sekiguchi M."/>
            <person name="Takeda T."/>
            <person name="Asano K."/>
            <person name="Ohji S."/>
            <person name="Ichikawa N."/>
            <person name="Narita S."/>
            <person name="Aoki N."/>
            <person name="Miura H."/>
            <person name="Matsushita S."/>
            <person name="Sekigawa T."/>
            <person name="Yamagata H."/>
            <person name="Yoshikawa H."/>
            <person name="Udaka S."/>
            <person name="Tanikawa S."/>
            <person name="Fujita N."/>
        </authorList>
    </citation>
    <scope>NUCLEOTIDE SEQUENCE [LARGE SCALE GENOMIC DNA]</scope>
    <source>
        <strain evidence="2">47 / JCM 6285 / NBRC 100599</strain>
    </source>
</reference>
<dbReference type="AlphaFoldDB" id="C0ZKR1"/>
<organism evidence="1 2">
    <name type="scientific">Brevibacillus brevis (strain 47 / JCM 6285 / NBRC 100599)</name>
    <dbReference type="NCBI Taxonomy" id="358681"/>
    <lineage>
        <taxon>Bacteria</taxon>
        <taxon>Bacillati</taxon>
        <taxon>Bacillota</taxon>
        <taxon>Bacilli</taxon>
        <taxon>Bacillales</taxon>
        <taxon>Paenibacillaceae</taxon>
        <taxon>Brevibacillus</taxon>
    </lineage>
</organism>
<dbReference type="HOGENOM" id="CLU_3266680_0_0_9"/>
<protein>
    <submittedName>
        <fullName evidence="1">Uncharacterized protein</fullName>
    </submittedName>
</protein>